<dbReference type="InterPro" id="IPR036388">
    <property type="entry name" value="WH-like_DNA-bd_sf"/>
</dbReference>
<dbReference type="Gene3D" id="1.10.10.10">
    <property type="entry name" value="Winged helix-like DNA-binding domain superfamily/Winged helix DNA-binding domain"/>
    <property type="match status" value="1"/>
</dbReference>
<dbReference type="EMBL" id="AYYH01000028">
    <property type="protein sequence ID" value="KRN09314.1"/>
    <property type="molecule type" value="Genomic_DNA"/>
</dbReference>
<protein>
    <submittedName>
        <fullName evidence="5">MarR family transcriptional regulator</fullName>
    </submittedName>
</protein>
<dbReference type="PROSITE" id="PS50995">
    <property type="entry name" value="HTH_MARR_2"/>
    <property type="match status" value="1"/>
</dbReference>
<evidence type="ECO:0000313" key="5">
    <source>
        <dbReference type="EMBL" id="KRN09314.1"/>
    </source>
</evidence>
<evidence type="ECO:0000313" key="6">
    <source>
        <dbReference type="Proteomes" id="UP000050898"/>
    </source>
</evidence>
<keyword evidence="2" id="KW-0238">DNA-binding</keyword>
<keyword evidence="6" id="KW-1185">Reference proteome</keyword>
<gene>
    <name evidence="5" type="ORF">FD00_GL001140</name>
</gene>
<evidence type="ECO:0000256" key="1">
    <source>
        <dbReference type="ARBA" id="ARBA00023015"/>
    </source>
</evidence>
<dbReference type="GO" id="GO:0003677">
    <property type="term" value="F:DNA binding"/>
    <property type="evidence" value="ECO:0007669"/>
    <property type="project" value="UniProtKB-KW"/>
</dbReference>
<dbReference type="InterPro" id="IPR000835">
    <property type="entry name" value="HTH_MarR-typ"/>
</dbReference>
<dbReference type="SMART" id="SM00347">
    <property type="entry name" value="HTH_MARR"/>
    <property type="match status" value="1"/>
</dbReference>
<keyword evidence="1" id="KW-0805">Transcription regulation</keyword>
<evidence type="ECO:0000256" key="3">
    <source>
        <dbReference type="ARBA" id="ARBA00023163"/>
    </source>
</evidence>
<organism evidence="5 6">
    <name type="scientific">Liquorilactobacillus mali KCTC 3596 = DSM 20444</name>
    <dbReference type="NCBI Taxonomy" id="1046596"/>
    <lineage>
        <taxon>Bacteria</taxon>
        <taxon>Bacillati</taxon>
        <taxon>Bacillota</taxon>
        <taxon>Bacilli</taxon>
        <taxon>Lactobacillales</taxon>
        <taxon>Lactobacillaceae</taxon>
        <taxon>Liquorilactobacillus</taxon>
    </lineage>
</organism>
<dbReference type="PATRIC" id="fig|1046596.6.peg.1222"/>
<comment type="caution">
    <text evidence="5">The sequence shown here is derived from an EMBL/GenBank/DDBJ whole genome shotgun (WGS) entry which is preliminary data.</text>
</comment>
<evidence type="ECO:0000259" key="4">
    <source>
        <dbReference type="PROSITE" id="PS50995"/>
    </source>
</evidence>
<keyword evidence="3" id="KW-0804">Transcription</keyword>
<reference evidence="5 6" key="1">
    <citation type="journal article" date="2015" name="Genome Announc.">
        <title>Expanding the biotechnology potential of lactobacilli through comparative genomics of 213 strains and associated genera.</title>
        <authorList>
            <person name="Sun Z."/>
            <person name="Harris H.M."/>
            <person name="McCann A."/>
            <person name="Guo C."/>
            <person name="Argimon S."/>
            <person name="Zhang W."/>
            <person name="Yang X."/>
            <person name="Jeffery I.B."/>
            <person name="Cooney J.C."/>
            <person name="Kagawa T.F."/>
            <person name="Liu W."/>
            <person name="Song Y."/>
            <person name="Salvetti E."/>
            <person name="Wrobel A."/>
            <person name="Rasinkangas P."/>
            <person name="Parkhill J."/>
            <person name="Rea M.C."/>
            <person name="O'Sullivan O."/>
            <person name="Ritari J."/>
            <person name="Douillard F.P."/>
            <person name="Paul Ross R."/>
            <person name="Yang R."/>
            <person name="Briner A.E."/>
            <person name="Felis G.E."/>
            <person name="de Vos W.M."/>
            <person name="Barrangou R."/>
            <person name="Klaenhammer T.R."/>
            <person name="Caufield P.W."/>
            <person name="Cui Y."/>
            <person name="Zhang H."/>
            <person name="O'Toole P.W."/>
        </authorList>
    </citation>
    <scope>NUCLEOTIDE SEQUENCE [LARGE SCALE GENOMIC DNA]</scope>
    <source>
        <strain evidence="5 6">DSM 20444</strain>
    </source>
</reference>
<accession>A0A0R2DZF8</accession>
<dbReference type="PANTHER" id="PTHR42756:SF1">
    <property type="entry name" value="TRANSCRIPTIONAL REPRESSOR OF EMRAB OPERON"/>
    <property type="match status" value="1"/>
</dbReference>
<dbReference type="PANTHER" id="PTHR42756">
    <property type="entry name" value="TRANSCRIPTIONAL REGULATOR, MARR"/>
    <property type="match status" value="1"/>
</dbReference>
<proteinExistence type="predicted"/>
<dbReference type="InterPro" id="IPR036390">
    <property type="entry name" value="WH_DNA-bd_sf"/>
</dbReference>
<evidence type="ECO:0000256" key="2">
    <source>
        <dbReference type="ARBA" id="ARBA00023125"/>
    </source>
</evidence>
<dbReference type="AlphaFoldDB" id="A0A0R2DZF8"/>
<name>A0A0R2DZF8_9LACO</name>
<feature type="domain" description="HTH marR-type" evidence="4">
    <location>
        <begin position="13"/>
        <end position="147"/>
    </location>
</feature>
<sequence>MSTEKEQTIMKQTENIGRLIKIASNKLTTSLNYYGKQHDLTSTQMSIIDFIMRHSNEEILQSDVEKEFNIKRSTTTNLLKRMESKGLLKKVNSTHDKRQKKIIIADKATNLSNHISQHLKGQEKLLTKDFDDEEIQLIISFLKKIINKEAK</sequence>
<dbReference type="Pfam" id="PF12802">
    <property type="entry name" value="MarR_2"/>
    <property type="match status" value="1"/>
</dbReference>
<dbReference type="SUPFAM" id="SSF46785">
    <property type="entry name" value="Winged helix' DNA-binding domain"/>
    <property type="match status" value="1"/>
</dbReference>
<dbReference type="PRINTS" id="PR00598">
    <property type="entry name" value="HTHMARR"/>
</dbReference>
<dbReference type="GO" id="GO:0003700">
    <property type="term" value="F:DNA-binding transcription factor activity"/>
    <property type="evidence" value="ECO:0007669"/>
    <property type="project" value="InterPro"/>
</dbReference>
<dbReference type="Proteomes" id="UP000050898">
    <property type="component" value="Unassembled WGS sequence"/>
</dbReference>